<sequence>MGNKPPRPLDVSQMACSATEGNGGCGVHHDAGHRRCVEVTTKTSTCSSRSSQKASFKWRLLRMCCTIIRTLPTTGSNLYQLRVFLNPNYRKQKSNFNAFNAEVVDLNTAKEEVLLLNQSLSPNGVQYCSITTTSRIEVSVSS</sequence>
<dbReference type="EMBL" id="JBBCAQ010000022">
    <property type="protein sequence ID" value="KAK7590752.1"/>
    <property type="molecule type" value="Genomic_DNA"/>
</dbReference>
<evidence type="ECO:0000313" key="2">
    <source>
        <dbReference type="Proteomes" id="UP001367676"/>
    </source>
</evidence>
<dbReference type="Proteomes" id="UP001367676">
    <property type="component" value="Unassembled WGS sequence"/>
</dbReference>
<keyword evidence="2" id="KW-1185">Reference proteome</keyword>
<organism evidence="1 2">
    <name type="scientific">Parthenolecanium corni</name>
    <dbReference type="NCBI Taxonomy" id="536013"/>
    <lineage>
        <taxon>Eukaryota</taxon>
        <taxon>Metazoa</taxon>
        <taxon>Ecdysozoa</taxon>
        <taxon>Arthropoda</taxon>
        <taxon>Hexapoda</taxon>
        <taxon>Insecta</taxon>
        <taxon>Pterygota</taxon>
        <taxon>Neoptera</taxon>
        <taxon>Paraneoptera</taxon>
        <taxon>Hemiptera</taxon>
        <taxon>Sternorrhyncha</taxon>
        <taxon>Coccoidea</taxon>
        <taxon>Coccidae</taxon>
        <taxon>Parthenolecanium</taxon>
    </lineage>
</organism>
<name>A0AAN9TG47_9HEMI</name>
<evidence type="ECO:0000313" key="1">
    <source>
        <dbReference type="EMBL" id="KAK7590752.1"/>
    </source>
</evidence>
<accession>A0AAN9TG47</accession>
<gene>
    <name evidence="1" type="ORF">V9T40_002365</name>
</gene>
<proteinExistence type="predicted"/>
<reference evidence="1 2" key="1">
    <citation type="submission" date="2024-03" db="EMBL/GenBank/DDBJ databases">
        <title>Adaptation during the transition from Ophiocordyceps entomopathogen to insect associate is accompanied by gene loss and intensified selection.</title>
        <authorList>
            <person name="Ward C.M."/>
            <person name="Onetto C.A."/>
            <person name="Borneman A.R."/>
        </authorList>
    </citation>
    <scope>NUCLEOTIDE SEQUENCE [LARGE SCALE GENOMIC DNA]</scope>
    <source>
        <strain evidence="1">AWRI1</strain>
        <tissue evidence="1">Single Adult Female</tissue>
    </source>
</reference>
<dbReference type="AlphaFoldDB" id="A0AAN9TG47"/>
<comment type="caution">
    <text evidence="1">The sequence shown here is derived from an EMBL/GenBank/DDBJ whole genome shotgun (WGS) entry which is preliminary data.</text>
</comment>
<protein>
    <submittedName>
        <fullName evidence="1">Uncharacterized protein</fullName>
    </submittedName>
</protein>